<dbReference type="EMBL" id="WBUI01000003">
    <property type="protein sequence ID" value="KAB2934316.1"/>
    <property type="molecule type" value="Genomic_DNA"/>
</dbReference>
<dbReference type="Proteomes" id="UP000460298">
    <property type="component" value="Unassembled WGS sequence"/>
</dbReference>
<organism evidence="1 2">
    <name type="scientific">Leptonema illini</name>
    <dbReference type="NCBI Taxonomy" id="183"/>
    <lineage>
        <taxon>Bacteria</taxon>
        <taxon>Pseudomonadati</taxon>
        <taxon>Spirochaetota</taxon>
        <taxon>Spirochaetia</taxon>
        <taxon>Leptospirales</taxon>
        <taxon>Leptospiraceae</taxon>
        <taxon>Leptonema</taxon>
    </lineage>
</organism>
<reference evidence="1 2" key="1">
    <citation type="submission" date="2019-10" db="EMBL/GenBank/DDBJ databases">
        <title>Extracellular Electron Transfer in a Candidatus Methanoperedens spp. Enrichment Culture.</title>
        <authorList>
            <person name="Berger S."/>
            <person name="Rangel Shaw D."/>
            <person name="Berben T."/>
            <person name="In 'T Zandt M."/>
            <person name="Frank J."/>
            <person name="Reimann J."/>
            <person name="Jetten M.S.M."/>
            <person name="Welte C.U."/>
        </authorList>
    </citation>
    <scope>NUCLEOTIDE SEQUENCE [LARGE SCALE GENOMIC DNA]</scope>
    <source>
        <strain evidence="1">SB12</strain>
    </source>
</reference>
<accession>A0A833H3R2</accession>
<dbReference type="AlphaFoldDB" id="A0A833H3R2"/>
<sequence length="145" mass="15813">MRRILLILVILSSCTLGIDGDETVSAGEAARTLQGAVMTNTVRCHPGIVQGEKYTGNIFALTQALCMDASDPYLLLRRSDVEGCADRISVLPCQGTTEMTIFYSMILATNCPIEIVQYAFNNVSHPLQGNIMTGARDGLFWYSCL</sequence>
<proteinExistence type="predicted"/>
<gene>
    <name evidence="1" type="ORF">F9K24_04625</name>
</gene>
<protein>
    <submittedName>
        <fullName evidence="1">Uncharacterized protein</fullName>
    </submittedName>
</protein>
<evidence type="ECO:0000313" key="2">
    <source>
        <dbReference type="Proteomes" id="UP000460298"/>
    </source>
</evidence>
<evidence type="ECO:0000313" key="1">
    <source>
        <dbReference type="EMBL" id="KAB2934316.1"/>
    </source>
</evidence>
<comment type="caution">
    <text evidence="1">The sequence shown here is derived from an EMBL/GenBank/DDBJ whole genome shotgun (WGS) entry which is preliminary data.</text>
</comment>
<name>A0A833H3R2_9LEPT</name>